<dbReference type="Pfam" id="PF04892">
    <property type="entry name" value="VanZ"/>
    <property type="match status" value="1"/>
</dbReference>
<evidence type="ECO:0000313" key="4">
    <source>
        <dbReference type="Proteomes" id="UP000704068"/>
    </source>
</evidence>
<dbReference type="NCBIfam" id="NF037970">
    <property type="entry name" value="vanZ_1"/>
    <property type="match status" value="1"/>
</dbReference>
<reference evidence="3" key="1">
    <citation type="submission" date="2020-04" db="EMBL/GenBank/DDBJ databases">
        <title>Deep metagenomics examines the oral microbiome during advanced dental caries in children, revealing novel taxa and co-occurrences with host molecules.</title>
        <authorList>
            <person name="Baker J.L."/>
            <person name="Morton J.T."/>
            <person name="Dinis M."/>
            <person name="Alvarez R."/>
            <person name="Tran N.C."/>
            <person name="Knight R."/>
            <person name="Edlund A."/>
        </authorList>
    </citation>
    <scope>NUCLEOTIDE SEQUENCE</scope>
    <source>
        <strain evidence="3">JCVI_34_bin.1</strain>
    </source>
</reference>
<protein>
    <submittedName>
        <fullName evidence="3">VanZ family protein</fullName>
    </submittedName>
</protein>
<dbReference type="PANTHER" id="PTHR28008:SF1">
    <property type="entry name" value="DOMAIN PROTEIN, PUTATIVE (AFU_ORTHOLOGUE AFUA_3G10980)-RELATED"/>
    <property type="match status" value="1"/>
</dbReference>
<sequence length="126" mass="14241">MVKVLRSYPCSLLCVVAILWLCLCRPPHVSMGGVSGLDKVAHCMMFFSLSSLILWEYKKRHASENLRLLLLIAFAAPLAFGALIEVLQGALTDYRSADLFDFLADALGVLLAWPLVRFFLKKYYRE</sequence>
<keyword evidence="1" id="KW-0812">Transmembrane</keyword>
<dbReference type="EMBL" id="JABZGR010000002">
    <property type="protein sequence ID" value="MBF0969657.1"/>
    <property type="molecule type" value="Genomic_DNA"/>
</dbReference>
<keyword evidence="1" id="KW-0472">Membrane</keyword>
<evidence type="ECO:0000313" key="3">
    <source>
        <dbReference type="EMBL" id="MBF0969657.1"/>
    </source>
</evidence>
<feature type="transmembrane region" description="Helical" evidence="1">
    <location>
        <begin position="40"/>
        <end position="57"/>
    </location>
</feature>
<feature type="transmembrane region" description="Helical" evidence="1">
    <location>
        <begin position="102"/>
        <end position="120"/>
    </location>
</feature>
<keyword evidence="1" id="KW-1133">Transmembrane helix</keyword>
<dbReference type="AlphaFoldDB" id="A0A929WYJ7"/>
<dbReference type="RefSeq" id="WP_303762725.1">
    <property type="nucleotide sequence ID" value="NZ_JABZGR010000002.1"/>
</dbReference>
<dbReference type="Proteomes" id="UP000704068">
    <property type="component" value="Unassembled WGS sequence"/>
</dbReference>
<evidence type="ECO:0000259" key="2">
    <source>
        <dbReference type="Pfam" id="PF04892"/>
    </source>
</evidence>
<proteinExistence type="predicted"/>
<gene>
    <name evidence="3" type="primary">vanZ</name>
    <name evidence="3" type="ORF">HXK21_01245</name>
</gene>
<dbReference type="PANTHER" id="PTHR28008">
    <property type="entry name" value="DOMAIN PROTEIN, PUTATIVE (AFU_ORTHOLOGUE AFUA_3G10980)-RELATED"/>
    <property type="match status" value="1"/>
</dbReference>
<feature type="transmembrane region" description="Helical" evidence="1">
    <location>
        <begin position="69"/>
        <end position="90"/>
    </location>
</feature>
<dbReference type="InterPro" id="IPR006976">
    <property type="entry name" value="VanZ-like"/>
</dbReference>
<evidence type="ECO:0000256" key="1">
    <source>
        <dbReference type="SAM" id="Phobius"/>
    </source>
</evidence>
<organism evidence="3 4">
    <name type="scientific">Alloprevotella tannerae</name>
    <dbReference type="NCBI Taxonomy" id="76122"/>
    <lineage>
        <taxon>Bacteria</taxon>
        <taxon>Pseudomonadati</taxon>
        <taxon>Bacteroidota</taxon>
        <taxon>Bacteroidia</taxon>
        <taxon>Bacteroidales</taxon>
        <taxon>Prevotellaceae</taxon>
        <taxon>Alloprevotella</taxon>
    </lineage>
</organism>
<comment type="caution">
    <text evidence="3">The sequence shown here is derived from an EMBL/GenBank/DDBJ whole genome shotgun (WGS) entry which is preliminary data.</text>
</comment>
<name>A0A929WYJ7_9BACT</name>
<feature type="domain" description="VanZ-like" evidence="2">
    <location>
        <begin position="37"/>
        <end position="119"/>
    </location>
</feature>
<accession>A0A929WYJ7</accession>